<gene>
    <name evidence="1" type="ORF">CEP54_016430</name>
</gene>
<dbReference type="Gene3D" id="1.10.630.10">
    <property type="entry name" value="Cytochrome P450"/>
    <property type="match status" value="1"/>
</dbReference>
<dbReference type="OrthoDB" id="1470350at2759"/>
<dbReference type="GO" id="GO:0005506">
    <property type="term" value="F:iron ion binding"/>
    <property type="evidence" value="ECO:0007669"/>
    <property type="project" value="InterPro"/>
</dbReference>
<keyword evidence="2" id="KW-1185">Reference proteome</keyword>
<proteinExistence type="predicted"/>
<name>A0A428NBG5_9HYPO</name>
<evidence type="ECO:0000313" key="2">
    <source>
        <dbReference type="Proteomes" id="UP000288168"/>
    </source>
</evidence>
<dbReference type="STRING" id="1325734.A0A428NBG5"/>
<evidence type="ECO:0008006" key="3">
    <source>
        <dbReference type="Google" id="ProtNLM"/>
    </source>
</evidence>
<dbReference type="SUPFAM" id="SSF48264">
    <property type="entry name" value="Cytochrome P450"/>
    <property type="match status" value="1"/>
</dbReference>
<dbReference type="GO" id="GO:0016705">
    <property type="term" value="F:oxidoreductase activity, acting on paired donors, with incorporation or reduction of molecular oxygen"/>
    <property type="evidence" value="ECO:0007669"/>
    <property type="project" value="InterPro"/>
</dbReference>
<dbReference type="GO" id="GO:0020037">
    <property type="term" value="F:heme binding"/>
    <property type="evidence" value="ECO:0007669"/>
    <property type="project" value="InterPro"/>
</dbReference>
<protein>
    <recommendedName>
        <fullName evidence="3">Cytochrome P450 monooxygenase</fullName>
    </recommendedName>
</protein>
<evidence type="ECO:0000313" key="1">
    <source>
        <dbReference type="EMBL" id="RSL38137.1"/>
    </source>
</evidence>
<dbReference type="AlphaFoldDB" id="A0A428NBG5"/>
<dbReference type="EMBL" id="NKCI01000971">
    <property type="protein sequence ID" value="RSL38137.1"/>
    <property type="molecule type" value="Genomic_DNA"/>
</dbReference>
<dbReference type="Proteomes" id="UP000288168">
    <property type="component" value="Unassembled WGS sequence"/>
</dbReference>
<accession>A0A428NBG5</accession>
<organism evidence="1 2">
    <name type="scientific">Fusarium duplospermum</name>
    <dbReference type="NCBI Taxonomy" id="1325734"/>
    <lineage>
        <taxon>Eukaryota</taxon>
        <taxon>Fungi</taxon>
        <taxon>Dikarya</taxon>
        <taxon>Ascomycota</taxon>
        <taxon>Pezizomycotina</taxon>
        <taxon>Sordariomycetes</taxon>
        <taxon>Hypocreomycetidae</taxon>
        <taxon>Hypocreales</taxon>
        <taxon>Nectriaceae</taxon>
        <taxon>Fusarium</taxon>
        <taxon>Fusarium solani species complex</taxon>
    </lineage>
</organism>
<dbReference type="InterPro" id="IPR036396">
    <property type="entry name" value="Cyt_P450_sf"/>
</dbReference>
<sequence>MLAACSQLFSRRAWMGGNYPFDMRRAHDKYGDMVRVAPNELSFNTPRAYKDIYGHAVGDKKPFLKSRVFYDRGPSVVHPGIVFTIDPEQHRAQRRSLSLTPSARKP</sequence>
<reference evidence="1 2" key="1">
    <citation type="submission" date="2017-06" db="EMBL/GenBank/DDBJ databases">
        <title>Comparative genomic analysis of Ambrosia Fusariam Clade fungi.</title>
        <authorList>
            <person name="Stajich J.E."/>
            <person name="Carrillo J."/>
            <person name="Kijimoto T."/>
            <person name="Eskalen A."/>
            <person name="O'Donnell K."/>
            <person name="Kasson M."/>
        </authorList>
    </citation>
    <scope>NUCLEOTIDE SEQUENCE [LARGE SCALE GENOMIC DNA]</scope>
    <source>
        <strain evidence="1 2">NRRL62584</strain>
    </source>
</reference>
<dbReference type="GO" id="GO:0004497">
    <property type="term" value="F:monooxygenase activity"/>
    <property type="evidence" value="ECO:0007669"/>
    <property type="project" value="InterPro"/>
</dbReference>
<comment type="caution">
    <text evidence="1">The sequence shown here is derived from an EMBL/GenBank/DDBJ whole genome shotgun (WGS) entry which is preliminary data.</text>
</comment>